<dbReference type="EMBL" id="CP031223">
    <property type="protein sequence ID" value="QFF97543.1"/>
    <property type="molecule type" value="Genomic_DNA"/>
</dbReference>
<dbReference type="Proteomes" id="UP000325517">
    <property type="component" value="Chromosome"/>
</dbReference>
<gene>
    <name evidence="1" type="ORF">PB01_01230</name>
</gene>
<organism evidence="1 2">
    <name type="scientific">Psychrobacillus glaciei</name>
    <dbReference type="NCBI Taxonomy" id="2283160"/>
    <lineage>
        <taxon>Bacteria</taxon>
        <taxon>Bacillati</taxon>
        <taxon>Bacillota</taxon>
        <taxon>Bacilli</taxon>
        <taxon>Bacillales</taxon>
        <taxon>Bacillaceae</taxon>
        <taxon>Psychrobacillus</taxon>
    </lineage>
</organism>
<dbReference type="KEGG" id="psyo:PB01_01230"/>
<dbReference type="RefSeq" id="WP_151698493.1">
    <property type="nucleotide sequence ID" value="NZ_CP031223.1"/>
</dbReference>
<evidence type="ECO:0000313" key="1">
    <source>
        <dbReference type="EMBL" id="QFF97543.1"/>
    </source>
</evidence>
<proteinExistence type="predicted"/>
<dbReference type="OrthoDB" id="2364568at2"/>
<evidence type="ECO:0000313" key="2">
    <source>
        <dbReference type="Proteomes" id="UP000325517"/>
    </source>
</evidence>
<sequence length="357" mass="39829">MNKAIRTFIPIALGLTLVLTGCNTPQKQSKQKEEQIQKKPQKDTQITGLQPLNAMTLQVTFAEPLLDEEVNPANIDKIKQNFKFDNEMSIVNVPRLKTGAKSTYIVPVTIQKPVTAYTVNYKGGKDQTFEASDEKINIRQTKQVTSDTFEIESFKEDGVTDYANIIEAYRPDRGNLAFQVNDENIDENGKKYQVISSLRDRTLTIKSSNGEKIIANYVPFTQAADGRQAPKFRLPDGQTLTPGTKYTVSSDWALIKNPSFNTKEIAPLTIKTAEAIDNKSFQLTLEKDPGMELFAGRSVKLQSEDGSMIQAQYRFSSRNGAVGIFDIKDTKLKSGAKYKVVPTNKWATADNILLIAK</sequence>
<dbReference type="PROSITE" id="PS51257">
    <property type="entry name" value="PROKAR_LIPOPROTEIN"/>
    <property type="match status" value="1"/>
</dbReference>
<name>A0A5J6SJG2_9BACI</name>
<protein>
    <submittedName>
        <fullName evidence="1">Uncharacterized protein</fullName>
    </submittedName>
</protein>
<reference evidence="1 2" key="1">
    <citation type="submission" date="2018-07" db="EMBL/GenBank/DDBJ databases">
        <title>Complete genome sequence of Psychrobacillus sp. PB01, isolated from iceberg, and comparative genome analysis of Psychrobacillus strains.</title>
        <authorList>
            <person name="Lee P.C."/>
        </authorList>
    </citation>
    <scope>NUCLEOTIDE SEQUENCE [LARGE SCALE GENOMIC DNA]</scope>
    <source>
        <strain evidence="1 2">PB01</strain>
    </source>
</reference>
<dbReference type="AlphaFoldDB" id="A0A5J6SJG2"/>
<keyword evidence="2" id="KW-1185">Reference proteome</keyword>
<accession>A0A5J6SJG2</accession>